<keyword evidence="3" id="KW-1185">Reference proteome</keyword>
<dbReference type="GO" id="GO:0006879">
    <property type="term" value="P:intracellular iron ion homeostasis"/>
    <property type="evidence" value="ECO:0007669"/>
    <property type="project" value="InterPro"/>
</dbReference>
<dbReference type="SMR" id="A0A5F9DCY1"/>
<dbReference type="Ensembl" id="ENSOCUT00000043774.1">
    <property type="protein sequence ID" value="ENSOCUP00000044115.1"/>
    <property type="gene ID" value="ENSOCUG00000032034.1"/>
</dbReference>
<dbReference type="Pfam" id="PF01722">
    <property type="entry name" value="BolA"/>
    <property type="match status" value="1"/>
</dbReference>
<reference evidence="2 3" key="1">
    <citation type="journal article" date="2011" name="Nature">
        <title>A high-resolution map of human evolutionary constraint using 29 mammals.</title>
        <authorList>
            <person name="Lindblad-Toh K."/>
            <person name="Garber M."/>
            <person name="Zuk O."/>
            <person name="Lin M.F."/>
            <person name="Parker B.J."/>
            <person name="Washietl S."/>
            <person name="Kheradpour P."/>
            <person name="Ernst J."/>
            <person name="Jordan G."/>
            <person name="Mauceli E."/>
            <person name="Ward L.D."/>
            <person name="Lowe C.B."/>
            <person name="Holloway A.K."/>
            <person name="Clamp M."/>
            <person name="Gnerre S."/>
            <person name="Alfoldi J."/>
            <person name="Beal K."/>
            <person name="Chang J."/>
            <person name="Clawson H."/>
            <person name="Cuff J."/>
            <person name="Di Palma F."/>
            <person name="Fitzgerald S."/>
            <person name="Flicek P."/>
            <person name="Guttman M."/>
            <person name="Hubisz M.J."/>
            <person name="Jaffe D.B."/>
            <person name="Jungreis I."/>
            <person name="Kent W.J."/>
            <person name="Kostka D."/>
            <person name="Lara M."/>
            <person name="Martins A.L."/>
            <person name="Massingham T."/>
            <person name="Moltke I."/>
            <person name="Raney B.J."/>
            <person name="Rasmussen M.D."/>
            <person name="Robinson J."/>
            <person name="Stark A."/>
            <person name="Vilella A.J."/>
            <person name="Wen J."/>
            <person name="Xie X."/>
            <person name="Zody M.C."/>
            <person name="Baldwin J."/>
            <person name="Bloom T."/>
            <person name="Chin C.W."/>
            <person name="Heiman D."/>
            <person name="Nicol R."/>
            <person name="Nusbaum C."/>
            <person name="Young S."/>
            <person name="Wilkinson J."/>
            <person name="Worley K.C."/>
            <person name="Kovar C.L."/>
            <person name="Muzny D.M."/>
            <person name="Gibbs R.A."/>
            <person name="Cree A."/>
            <person name="Dihn H.H."/>
            <person name="Fowler G."/>
            <person name="Jhangiani S."/>
            <person name="Joshi V."/>
            <person name="Lee S."/>
            <person name="Lewis L.R."/>
            <person name="Nazareth L.V."/>
            <person name="Okwuonu G."/>
            <person name="Santibanez J."/>
            <person name="Warren W.C."/>
            <person name="Mardis E.R."/>
            <person name="Weinstock G.M."/>
            <person name="Wilson R.K."/>
            <person name="Delehaunty K."/>
            <person name="Dooling D."/>
            <person name="Fronik C."/>
            <person name="Fulton L."/>
            <person name="Fulton B."/>
            <person name="Graves T."/>
            <person name="Minx P."/>
            <person name="Sodergren E."/>
            <person name="Birney E."/>
            <person name="Margulies E.H."/>
            <person name="Herrero J."/>
            <person name="Green E.D."/>
            <person name="Haussler D."/>
            <person name="Siepel A."/>
            <person name="Goldman N."/>
            <person name="Pollard K.S."/>
            <person name="Pedersen J.S."/>
            <person name="Lander E.S."/>
            <person name="Kellis M."/>
        </authorList>
    </citation>
    <scope>NUCLEOTIDE SEQUENCE [LARGE SCALE GENOMIC DNA]</scope>
    <source>
        <strain evidence="2 3">Thorbecke inbred</strain>
    </source>
</reference>
<sequence>SGHPPEWLRCLAPRQRPAPVEVEDTTLNHCATNFRVLMVSTKFEWKPSLPRHRFVNECLMEELLPIQAFKQKTPTPQQWAWEQLK</sequence>
<dbReference type="EMBL" id="AAGW02053292">
    <property type="status" value="NOT_ANNOTATED_CDS"/>
    <property type="molecule type" value="Genomic_DNA"/>
</dbReference>
<proteinExistence type="inferred from homology"/>
<evidence type="ECO:0000313" key="2">
    <source>
        <dbReference type="Ensembl" id="ENSOCUP00000044115.1"/>
    </source>
</evidence>
<dbReference type="InterPro" id="IPR002634">
    <property type="entry name" value="BolA"/>
</dbReference>
<evidence type="ECO:0000256" key="1">
    <source>
        <dbReference type="RuleBase" id="RU003860"/>
    </source>
</evidence>
<protein>
    <submittedName>
        <fullName evidence="2">Uncharacterized protein</fullName>
    </submittedName>
</protein>
<dbReference type="InterPro" id="IPR045115">
    <property type="entry name" value="BOL2"/>
</dbReference>
<dbReference type="PANTHER" id="PTHR12735:SF27">
    <property type="entry name" value="BOLA-LIKE PROTEIN 2"/>
    <property type="match status" value="1"/>
</dbReference>
<accession>A0A5F9DCY1</accession>
<evidence type="ECO:0000313" key="3">
    <source>
        <dbReference type="Proteomes" id="UP000001811"/>
    </source>
</evidence>
<dbReference type="Proteomes" id="UP000001811">
    <property type="component" value="Chromosome 12"/>
</dbReference>
<dbReference type="InParanoid" id="A0A5F9DCY1"/>
<dbReference type="GeneTree" id="ENSGT00940000168043"/>
<dbReference type="GO" id="GO:0051537">
    <property type="term" value="F:2 iron, 2 sulfur cluster binding"/>
    <property type="evidence" value="ECO:0007669"/>
    <property type="project" value="InterPro"/>
</dbReference>
<dbReference type="SUPFAM" id="SSF82657">
    <property type="entry name" value="BolA-like"/>
    <property type="match status" value="1"/>
</dbReference>
<organism evidence="2 3">
    <name type="scientific">Oryctolagus cuniculus</name>
    <name type="common">Rabbit</name>
    <dbReference type="NCBI Taxonomy" id="9986"/>
    <lineage>
        <taxon>Eukaryota</taxon>
        <taxon>Metazoa</taxon>
        <taxon>Chordata</taxon>
        <taxon>Craniata</taxon>
        <taxon>Vertebrata</taxon>
        <taxon>Euteleostomi</taxon>
        <taxon>Mammalia</taxon>
        <taxon>Eutheria</taxon>
        <taxon>Euarchontoglires</taxon>
        <taxon>Glires</taxon>
        <taxon>Lagomorpha</taxon>
        <taxon>Leporidae</taxon>
        <taxon>Oryctolagus</taxon>
    </lineage>
</organism>
<reference evidence="2" key="3">
    <citation type="submission" date="2025-09" db="UniProtKB">
        <authorList>
            <consortium name="Ensembl"/>
        </authorList>
    </citation>
    <scope>IDENTIFICATION</scope>
    <source>
        <strain evidence="2">Thorbecke</strain>
    </source>
</reference>
<name>A0A5F9DCY1_RABIT</name>
<comment type="similarity">
    <text evidence="1">Belongs to the BolA/IbaG family.</text>
</comment>
<dbReference type="STRING" id="9986.ENSOCUP00000044115"/>
<dbReference type="AlphaFoldDB" id="A0A5F9DCY1"/>
<reference evidence="2" key="2">
    <citation type="submission" date="2025-08" db="UniProtKB">
        <authorList>
            <consortium name="Ensembl"/>
        </authorList>
    </citation>
    <scope>IDENTIFICATION</scope>
    <source>
        <strain evidence="2">Thorbecke</strain>
    </source>
</reference>
<dbReference type="PANTHER" id="PTHR12735">
    <property type="entry name" value="BOLA-LIKE PROTEIN-RELATED"/>
    <property type="match status" value="1"/>
</dbReference>
<dbReference type="InterPro" id="IPR036065">
    <property type="entry name" value="BolA-like_sf"/>
</dbReference>
<dbReference type="Gene3D" id="3.10.20.90">
    <property type="entry name" value="Phosphatidylinositol 3-kinase Catalytic Subunit, Chain A, domain 1"/>
    <property type="match status" value="1"/>
</dbReference>
<dbReference type="GO" id="GO:0051604">
    <property type="term" value="P:protein maturation"/>
    <property type="evidence" value="ECO:0007669"/>
    <property type="project" value="InterPro"/>
</dbReference>
<dbReference type="GO" id="GO:0005829">
    <property type="term" value="C:cytosol"/>
    <property type="evidence" value="ECO:0007669"/>
    <property type="project" value="TreeGrafter"/>
</dbReference>
<dbReference type="Bgee" id="ENSOCUG00000032034">
    <property type="expression patterns" value="Expressed in ovary and 8 other cell types or tissues"/>
</dbReference>
<dbReference type="GO" id="GO:0005634">
    <property type="term" value="C:nucleus"/>
    <property type="evidence" value="ECO:0007669"/>
    <property type="project" value="TreeGrafter"/>
</dbReference>